<comment type="caution">
    <text evidence="2">The sequence shown here is derived from an EMBL/GenBank/DDBJ whole genome shotgun (WGS) entry which is preliminary data.</text>
</comment>
<accession>A0A3A4BNA3</accession>
<keyword evidence="1" id="KW-0812">Transmembrane</keyword>
<organism evidence="2 3">
    <name type="scientific">Bailinhaonella thermotolerans</name>
    <dbReference type="NCBI Taxonomy" id="1070861"/>
    <lineage>
        <taxon>Bacteria</taxon>
        <taxon>Bacillati</taxon>
        <taxon>Actinomycetota</taxon>
        <taxon>Actinomycetes</taxon>
        <taxon>Streptosporangiales</taxon>
        <taxon>Streptosporangiaceae</taxon>
        <taxon>Bailinhaonella</taxon>
    </lineage>
</organism>
<dbReference type="GO" id="GO:0008237">
    <property type="term" value="F:metallopeptidase activity"/>
    <property type="evidence" value="ECO:0007669"/>
    <property type="project" value="UniProtKB-KW"/>
</dbReference>
<feature type="transmembrane region" description="Helical" evidence="1">
    <location>
        <begin position="33"/>
        <end position="55"/>
    </location>
</feature>
<evidence type="ECO:0000313" key="2">
    <source>
        <dbReference type="EMBL" id="RJL32544.1"/>
    </source>
</evidence>
<dbReference type="EMBL" id="QZEY01000004">
    <property type="protein sequence ID" value="RJL32544.1"/>
    <property type="molecule type" value="Genomic_DNA"/>
</dbReference>
<feature type="transmembrane region" description="Helical" evidence="1">
    <location>
        <begin position="96"/>
        <end position="117"/>
    </location>
</feature>
<sequence>MKVIGRPWAVFLAAGLVAWVAAAAGAFVSGSAAFAPPVVLIGALLIPVTFLIWMSEPGVTGDVPPSLVPRAMLAGGLVGVVDTLALPLYFREPNRYLFLAMALAEELVLAAVLVYAARRLTEKNVRSGLLLGAAVGFGFAIPKAVGWSLVAALTVRDMPVAKLTETELLRALFTPLGPGLWTAILGGALFAVSRGGRIRINGRVVLTYLGVVALHFMWDAARTVAIVLALVLTDLQYTPAMHRLGQLPSATAAQAHIYTGLLFASRVIVTGVTLVWLMSQISTAWRDEPRYLIATGEDSRP</sequence>
<gene>
    <name evidence="2" type="ORF">D5H75_13550</name>
</gene>
<protein>
    <submittedName>
        <fullName evidence="2">PrsW family intramembrane metalloprotease</fullName>
    </submittedName>
</protein>
<dbReference type="InterPro" id="IPR026898">
    <property type="entry name" value="PrsW"/>
</dbReference>
<dbReference type="OrthoDB" id="5141135at2"/>
<name>A0A3A4BNA3_9ACTN</name>
<keyword evidence="1" id="KW-0472">Membrane</keyword>
<feature type="transmembrane region" description="Helical" evidence="1">
    <location>
        <begin position="129"/>
        <end position="152"/>
    </location>
</feature>
<dbReference type="Pfam" id="PF13367">
    <property type="entry name" value="PrsW-protease"/>
    <property type="match status" value="1"/>
</dbReference>
<keyword evidence="2" id="KW-0482">Metalloprotease</keyword>
<keyword evidence="1" id="KW-1133">Transmembrane helix</keyword>
<keyword evidence="2" id="KW-0378">Hydrolase</keyword>
<feature type="transmembrane region" description="Helical" evidence="1">
    <location>
        <begin position="252"/>
        <end position="277"/>
    </location>
</feature>
<dbReference type="Proteomes" id="UP000265768">
    <property type="component" value="Unassembled WGS sequence"/>
</dbReference>
<evidence type="ECO:0000256" key="1">
    <source>
        <dbReference type="SAM" id="Phobius"/>
    </source>
</evidence>
<dbReference type="AlphaFoldDB" id="A0A3A4BNA3"/>
<proteinExistence type="predicted"/>
<keyword evidence="3" id="KW-1185">Reference proteome</keyword>
<reference evidence="2 3" key="1">
    <citation type="submission" date="2018-09" db="EMBL/GenBank/DDBJ databases">
        <title>YIM 75507 draft genome.</title>
        <authorList>
            <person name="Tang S."/>
            <person name="Feng Y."/>
        </authorList>
    </citation>
    <scope>NUCLEOTIDE SEQUENCE [LARGE SCALE GENOMIC DNA]</scope>
    <source>
        <strain evidence="2 3">YIM 75507</strain>
    </source>
</reference>
<feature type="transmembrane region" description="Helical" evidence="1">
    <location>
        <begin position="204"/>
        <end position="232"/>
    </location>
</feature>
<dbReference type="RefSeq" id="WP_119926793.1">
    <property type="nucleotide sequence ID" value="NZ_QZEY01000004.1"/>
</dbReference>
<dbReference type="GO" id="GO:0006508">
    <property type="term" value="P:proteolysis"/>
    <property type="evidence" value="ECO:0007669"/>
    <property type="project" value="UniProtKB-KW"/>
</dbReference>
<feature type="transmembrane region" description="Helical" evidence="1">
    <location>
        <begin position="67"/>
        <end position="90"/>
    </location>
</feature>
<evidence type="ECO:0000313" key="3">
    <source>
        <dbReference type="Proteomes" id="UP000265768"/>
    </source>
</evidence>
<keyword evidence="2" id="KW-0645">Protease</keyword>
<feature type="transmembrane region" description="Helical" evidence="1">
    <location>
        <begin position="172"/>
        <end position="192"/>
    </location>
</feature>